<dbReference type="Gene3D" id="3.90.400.10">
    <property type="entry name" value="Oligo-1,6-glucosidase, Domain 2"/>
    <property type="match status" value="1"/>
</dbReference>
<evidence type="ECO:0000313" key="6">
    <source>
        <dbReference type="EMBL" id="KAH6664393.1"/>
    </source>
</evidence>
<dbReference type="InterPro" id="IPR045857">
    <property type="entry name" value="O16G_dom_2"/>
</dbReference>
<dbReference type="AlphaFoldDB" id="A0A9P9A544"/>
<name>A0A9P9A544_9PEZI</name>
<organism evidence="6 7">
    <name type="scientific">Plectosphaerella plurivora</name>
    <dbReference type="NCBI Taxonomy" id="936078"/>
    <lineage>
        <taxon>Eukaryota</taxon>
        <taxon>Fungi</taxon>
        <taxon>Dikarya</taxon>
        <taxon>Ascomycota</taxon>
        <taxon>Pezizomycotina</taxon>
        <taxon>Sordariomycetes</taxon>
        <taxon>Hypocreomycetidae</taxon>
        <taxon>Glomerellales</taxon>
        <taxon>Plectosphaerellaceae</taxon>
        <taxon>Plectosphaerella</taxon>
    </lineage>
</organism>
<dbReference type="Proteomes" id="UP000770015">
    <property type="component" value="Unassembled WGS sequence"/>
</dbReference>
<proteinExistence type="inferred from homology"/>
<dbReference type="GO" id="GO:0000025">
    <property type="term" value="P:maltose catabolic process"/>
    <property type="evidence" value="ECO:0007669"/>
    <property type="project" value="TreeGrafter"/>
</dbReference>
<evidence type="ECO:0000256" key="2">
    <source>
        <dbReference type="ARBA" id="ARBA00022801"/>
    </source>
</evidence>
<sequence length="560" mass="64148">MGSATERNGEPWWKNSTVYQIYPASFKDSNNDGLGDIPGILSKVDYLADLGVDVVWVSPMYKSPQFDMGYDISDYEAVHEPYGTVADMEDLISACHARGMRLILDLVINHTSDEHAWFKESRSSLNNQRRDWYIWRPARIDPVTGNRLPPTNWRSYFGGSAWQWDEATGEYYLHLFARQQPDLNWENEACRAAIYDSAMRFWLDRGVDGFRVDTVNMYSKGVELRDAPVVDRGAFEQPAWDMYANGPRIHEFLGEMNTVLAEYGADLMTVGELPHTPDEGHVRRYVSAAAQQLSMVFQFDIVEIGKGSDIPFTFTPWKLPELKQIVERWQCFIEGNDAWTTAFCENHDQGRSVSRYGSDKDENSRELSAKMLSLMLCSLTGTLFVYQGQEIGMVNVPREWPVEEYQDIASVNHYRALEASKVSDESLRQALDGINLLGRDNARTPMQWDSSPHSGFTKSATGPWMRTHDNYPSLNVEKQQSEPRSVLNFWKEMLQVRKEQQELLIHGNFRLLDGGNEESFVFTKTHEGRVAVVVLNFTDHTVEGRWSGLYGEVNEMVSLW</sequence>
<dbReference type="GO" id="GO:0004575">
    <property type="term" value="F:sucrose alpha-glucosidase activity"/>
    <property type="evidence" value="ECO:0007669"/>
    <property type="project" value="TreeGrafter"/>
</dbReference>
<dbReference type="SMART" id="SM00642">
    <property type="entry name" value="Aamy"/>
    <property type="match status" value="1"/>
</dbReference>
<evidence type="ECO:0000313" key="7">
    <source>
        <dbReference type="Proteomes" id="UP000770015"/>
    </source>
</evidence>
<dbReference type="GO" id="GO:0033934">
    <property type="term" value="F:glucan 1,4-alpha-maltotriohydrolase activity"/>
    <property type="evidence" value="ECO:0007669"/>
    <property type="project" value="TreeGrafter"/>
</dbReference>
<dbReference type="GO" id="GO:0004556">
    <property type="term" value="F:alpha-amylase activity"/>
    <property type="evidence" value="ECO:0007669"/>
    <property type="project" value="TreeGrafter"/>
</dbReference>
<dbReference type="PANTHER" id="PTHR10357:SF222">
    <property type="entry name" value="MALTASE MALT (AFU_ORTHOLOGUE AFUA_8G07070)"/>
    <property type="match status" value="1"/>
</dbReference>
<keyword evidence="7" id="KW-1185">Reference proteome</keyword>
<dbReference type="FunFam" id="3.20.20.80:FF:000064">
    <property type="entry name" value="Oligo-1,6-glucosidase"/>
    <property type="match status" value="1"/>
</dbReference>
<evidence type="ECO:0000256" key="4">
    <source>
        <dbReference type="ARBA" id="ARBA00026248"/>
    </source>
</evidence>
<dbReference type="Pfam" id="PF00128">
    <property type="entry name" value="Alpha-amylase"/>
    <property type="match status" value="1"/>
</dbReference>
<dbReference type="InterPro" id="IPR006047">
    <property type="entry name" value="GH13_cat_dom"/>
</dbReference>
<dbReference type="PANTHER" id="PTHR10357">
    <property type="entry name" value="ALPHA-AMYLASE FAMILY MEMBER"/>
    <property type="match status" value="1"/>
</dbReference>
<dbReference type="SUPFAM" id="SSF51445">
    <property type="entry name" value="(Trans)glycosidases"/>
    <property type="match status" value="1"/>
</dbReference>
<dbReference type="OrthoDB" id="1740265at2759"/>
<comment type="similarity">
    <text evidence="1">Belongs to the glycosyl hydrolase 13 family.</text>
</comment>
<accession>A0A9P9A544</accession>
<evidence type="ECO:0000259" key="5">
    <source>
        <dbReference type="SMART" id="SM00642"/>
    </source>
</evidence>
<keyword evidence="2" id="KW-0378">Hydrolase</keyword>
<dbReference type="FunFam" id="3.20.20.80:FF:000087">
    <property type="entry name" value="Oligo-1,6-glucosidase IMA1"/>
    <property type="match status" value="1"/>
</dbReference>
<comment type="caution">
    <text evidence="6">The sequence shown here is derived from an EMBL/GenBank/DDBJ whole genome shotgun (WGS) entry which is preliminary data.</text>
</comment>
<dbReference type="EMBL" id="JAGSXJ010000040">
    <property type="protein sequence ID" value="KAH6664393.1"/>
    <property type="molecule type" value="Genomic_DNA"/>
</dbReference>
<gene>
    <name evidence="6" type="ORF">F5X68DRAFT_271564</name>
</gene>
<evidence type="ECO:0000256" key="3">
    <source>
        <dbReference type="ARBA" id="ARBA00023295"/>
    </source>
</evidence>
<dbReference type="InterPro" id="IPR017853">
    <property type="entry name" value="GH"/>
</dbReference>
<reference evidence="6" key="1">
    <citation type="journal article" date="2021" name="Nat. Commun.">
        <title>Genetic determinants of endophytism in the Arabidopsis root mycobiome.</title>
        <authorList>
            <person name="Mesny F."/>
            <person name="Miyauchi S."/>
            <person name="Thiergart T."/>
            <person name="Pickel B."/>
            <person name="Atanasova L."/>
            <person name="Karlsson M."/>
            <person name="Huettel B."/>
            <person name="Barry K.W."/>
            <person name="Haridas S."/>
            <person name="Chen C."/>
            <person name="Bauer D."/>
            <person name="Andreopoulos W."/>
            <person name="Pangilinan J."/>
            <person name="LaButti K."/>
            <person name="Riley R."/>
            <person name="Lipzen A."/>
            <person name="Clum A."/>
            <person name="Drula E."/>
            <person name="Henrissat B."/>
            <person name="Kohler A."/>
            <person name="Grigoriev I.V."/>
            <person name="Martin F.M."/>
            <person name="Hacquard S."/>
        </authorList>
    </citation>
    <scope>NUCLEOTIDE SEQUENCE</scope>
    <source>
        <strain evidence="6">MPI-SDFR-AT-0117</strain>
    </source>
</reference>
<feature type="domain" description="Glycosyl hydrolase family 13 catalytic" evidence="5">
    <location>
        <begin position="20"/>
        <end position="443"/>
    </location>
</feature>
<keyword evidence="4" id="KW-0462">Maltose metabolism</keyword>
<evidence type="ECO:0000256" key="1">
    <source>
        <dbReference type="ARBA" id="ARBA00008061"/>
    </source>
</evidence>
<dbReference type="GO" id="GO:0004574">
    <property type="term" value="F:oligo-1,6-glucosidase activity"/>
    <property type="evidence" value="ECO:0007669"/>
    <property type="project" value="TreeGrafter"/>
</dbReference>
<keyword evidence="3" id="KW-0326">Glycosidase</keyword>
<dbReference type="FunFam" id="3.90.400.10:FF:000004">
    <property type="entry name" value="Oligo-1,6-glucosidase"/>
    <property type="match status" value="1"/>
</dbReference>
<dbReference type="Gene3D" id="3.20.20.80">
    <property type="entry name" value="Glycosidases"/>
    <property type="match status" value="1"/>
</dbReference>
<dbReference type="SUPFAM" id="SSF51011">
    <property type="entry name" value="Glycosyl hydrolase domain"/>
    <property type="match status" value="1"/>
</dbReference>
<dbReference type="GO" id="GO:0005987">
    <property type="term" value="P:sucrose catabolic process"/>
    <property type="evidence" value="ECO:0007669"/>
    <property type="project" value="TreeGrafter"/>
</dbReference>
<dbReference type="CDD" id="cd11333">
    <property type="entry name" value="AmyAc_SI_OligoGlu_DGase"/>
    <property type="match status" value="1"/>
</dbReference>
<protein>
    <submittedName>
        <fullName evidence="6">Alpha amylase</fullName>
    </submittedName>
</protein>